<name>A0AAD5XVY1_9FUNG</name>
<dbReference type="InterPro" id="IPR019734">
    <property type="entry name" value="TPR_rpt"/>
</dbReference>
<evidence type="ECO:0000259" key="5">
    <source>
        <dbReference type="Pfam" id="PF22890"/>
    </source>
</evidence>
<comment type="similarity">
    <text evidence="4">Belongs to the EMC2 family.</text>
</comment>
<comment type="function">
    <text evidence="4">Part of the endoplasmic reticulum membrane protein complex (EMC) that enables the energy-independent insertion into endoplasmic reticulum membranes of newly synthesized membrane proteins.</text>
</comment>
<comment type="subunit">
    <text evidence="4">Component of the ER membrane protein complex (EMC).</text>
</comment>
<evidence type="ECO:0000256" key="2">
    <source>
        <dbReference type="ARBA" id="ARBA00022803"/>
    </source>
</evidence>
<dbReference type="InterPro" id="IPR039856">
    <property type="entry name" value="EMC2-like"/>
</dbReference>
<dbReference type="InterPro" id="IPR055217">
    <property type="entry name" value="TPR_EMC2"/>
</dbReference>
<comment type="caution">
    <text evidence="6">The sequence shown here is derived from an EMBL/GenBank/DDBJ whole genome shotgun (WGS) entry which is preliminary data.</text>
</comment>
<dbReference type="EMBL" id="JADGJW010000265">
    <property type="protein sequence ID" value="KAJ3220893.1"/>
    <property type="molecule type" value="Genomic_DNA"/>
</dbReference>
<evidence type="ECO:0000313" key="7">
    <source>
        <dbReference type="Proteomes" id="UP001211065"/>
    </source>
</evidence>
<proteinExistence type="inferred from homology"/>
<accession>A0AAD5XVY1</accession>
<feature type="repeat" description="TPR" evidence="3">
    <location>
        <begin position="182"/>
        <end position="215"/>
    </location>
</feature>
<gene>
    <name evidence="6" type="primary">EMC2</name>
    <name evidence="6" type="ORF">HK099_003922</name>
</gene>
<evidence type="ECO:0000313" key="6">
    <source>
        <dbReference type="EMBL" id="KAJ3220893.1"/>
    </source>
</evidence>
<keyword evidence="4" id="KW-0256">Endoplasmic reticulum</keyword>
<dbReference type="InterPro" id="IPR011990">
    <property type="entry name" value="TPR-like_helical_dom_sf"/>
</dbReference>
<dbReference type="PROSITE" id="PS50005">
    <property type="entry name" value="TPR"/>
    <property type="match status" value="1"/>
</dbReference>
<protein>
    <recommendedName>
        <fullName evidence="4">ER membrane protein complex subunit 2</fullName>
    </recommendedName>
</protein>
<evidence type="ECO:0000256" key="3">
    <source>
        <dbReference type="PROSITE-ProRule" id="PRU00339"/>
    </source>
</evidence>
<keyword evidence="2 3" id="KW-0802">TPR repeat</keyword>
<keyword evidence="1" id="KW-0677">Repeat</keyword>
<dbReference type="GO" id="GO:0072546">
    <property type="term" value="C:EMC complex"/>
    <property type="evidence" value="ECO:0007669"/>
    <property type="project" value="UniProtKB-UniRule"/>
</dbReference>
<sequence>MTREYLERVRTTEGNKYHDPSTVLKAAQTTLNQSKLGIIEHLAVLEQAYTASLDCGRLDEAEELLKKIHSLLPTTNSTRLAKLEGLKLEAYGKYDEAEKVYNVNLESDPTVLNLRKRLISVLLSKNKSNNHNLFETINAHLDTFVSDIETWSLLQATYLRNNMFTHALFCIEEIMLLSKNDPLVLTRYAEINYSIGKISVAIKYFSRAVELNESMTRAWWGLYQSCKTFAEEKKKDLDAELIDMLKNLAKEKLSFQYKNVVGVEKEIAVGYLTNN</sequence>
<keyword evidence="4" id="KW-0472">Membrane</keyword>
<keyword evidence="7" id="KW-1185">Reference proteome</keyword>
<reference evidence="6" key="1">
    <citation type="submission" date="2020-05" db="EMBL/GenBank/DDBJ databases">
        <title>Phylogenomic resolution of chytrid fungi.</title>
        <authorList>
            <person name="Stajich J.E."/>
            <person name="Amses K."/>
            <person name="Simmons R."/>
            <person name="Seto K."/>
            <person name="Myers J."/>
            <person name="Bonds A."/>
            <person name="Quandt C.A."/>
            <person name="Barry K."/>
            <person name="Liu P."/>
            <person name="Grigoriev I."/>
            <person name="Longcore J.E."/>
            <person name="James T.Y."/>
        </authorList>
    </citation>
    <scope>NUCLEOTIDE SEQUENCE</scope>
    <source>
        <strain evidence="6">JEL0476</strain>
    </source>
</reference>
<dbReference type="Proteomes" id="UP001211065">
    <property type="component" value="Unassembled WGS sequence"/>
</dbReference>
<dbReference type="Gene3D" id="1.25.40.10">
    <property type="entry name" value="Tetratricopeptide repeat domain"/>
    <property type="match status" value="1"/>
</dbReference>
<feature type="domain" description="EMC2 TPR-like" evidence="5">
    <location>
        <begin position="69"/>
        <end position="192"/>
    </location>
</feature>
<dbReference type="AlphaFoldDB" id="A0AAD5XVY1"/>
<dbReference type="Pfam" id="PF22890">
    <property type="entry name" value="TPR_EMC2"/>
    <property type="match status" value="1"/>
</dbReference>
<organism evidence="6 7">
    <name type="scientific">Clydaea vesicula</name>
    <dbReference type="NCBI Taxonomy" id="447962"/>
    <lineage>
        <taxon>Eukaryota</taxon>
        <taxon>Fungi</taxon>
        <taxon>Fungi incertae sedis</taxon>
        <taxon>Chytridiomycota</taxon>
        <taxon>Chytridiomycota incertae sedis</taxon>
        <taxon>Chytridiomycetes</taxon>
        <taxon>Lobulomycetales</taxon>
        <taxon>Lobulomycetaceae</taxon>
        <taxon>Clydaea</taxon>
    </lineage>
</organism>
<comment type="subcellular location">
    <subcellularLocation>
        <location evidence="4">Endoplasmic reticulum membrane</location>
        <topology evidence="4">Peripheral membrane protein</topology>
        <orientation evidence="4">Cytoplasmic side</orientation>
    </subcellularLocation>
</comment>
<evidence type="ECO:0000256" key="4">
    <source>
        <dbReference type="RuleBase" id="RU367091"/>
    </source>
</evidence>
<dbReference type="PANTHER" id="PTHR12760">
    <property type="entry name" value="TETRATRICOPEPTIDE REPEAT PROTEIN"/>
    <property type="match status" value="1"/>
</dbReference>
<dbReference type="SUPFAM" id="SSF48452">
    <property type="entry name" value="TPR-like"/>
    <property type="match status" value="1"/>
</dbReference>
<evidence type="ECO:0000256" key="1">
    <source>
        <dbReference type="ARBA" id="ARBA00022737"/>
    </source>
</evidence>